<gene>
    <name evidence="1" type="ORF">GGP41_010619</name>
</gene>
<reference evidence="1" key="1">
    <citation type="submission" date="2019-11" db="EMBL/GenBank/DDBJ databases">
        <title>Bipolaris sorokiniana Genome sequencing.</title>
        <authorList>
            <person name="Wang H."/>
        </authorList>
    </citation>
    <scope>NUCLEOTIDE SEQUENCE</scope>
</reference>
<accession>A0A8H5ZMU4</accession>
<dbReference type="SUPFAM" id="SSF54909">
    <property type="entry name" value="Dimeric alpha+beta barrel"/>
    <property type="match status" value="1"/>
</dbReference>
<proteinExistence type="predicted"/>
<evidence type="ECO:0008006" key="3">
    <source>
        <dbReference type="Google" id="ProtNLM"/>
    </source>
</evidence>
<comment type="caution">
    <text evidence="1">The sequence shown here is derived from an EMBL/GenBank/DDBJ whole genome shotgun (WGS) entry which is preliminary data.</text>
</comment>
<organism evidence="1 2">
    <name type="scientific">Cochliobolus sativus</name>
    <name type="common">Common root rot and spot blotch fungus</name>
    <name type="synonym">Bipolaris sorokiniana</name>
    <dbReference type="NCBI Taxonomy" id="45130"/>
    <lineage>
        <taxon>Eukaryota</taxon>
        <taxon>Fungi</taxon>
        <taxon>Dikarya</taxon>
        <taxon>Ascomycota</taxon>
        <taxon>Pezizomycotina</taxon>
        <taxon>Dothideomycetes</taxon>
        <taxon>Pleosporomycetidae</taxon>
        <taxon>Pleosporales</taxon>
        <taxon>Pleosporineae</taxon>
        <taxon>Pleosporaceae</taxon>
        <taxon>Bipolaris</taxon>
    </lineage>
</organism>
<protein>
    <recommendedName>
        <fullName evidence="3">EthD domain-containing protein</fullName>
    </recommendedName>
</protein>
<dbReference type="Gene3D" id="3.30.70.100">
    <property type="match status" value="1"/>
</dbReference>
<dbReference type="EMBL" id="WNKQ01000006">
    <property type="protein sequence ID" value="KAF5850985.1"/>
    <property type="molecule type" value="Genomic_DNA"/>
</dbReference>
<evidence type="ECO:0000313" key="2">
    <source>
        <dbReference type="Proteomes" id="UP000624244"/>
    </source>
</evidence>
<dbReference type="InterPro" id="IPR011008">
    <property type="entry name" value="Dimeric_a/b-barrel"/>
</dbReference>
<name>A0A8H5ZMU4_COCSA</name>
<evidence type="ECO:0000313" key="1">
    <source>
        <dbReference type="EMBL" id="KAF5850985.1"/>
    </source>
</evidence>
<dbReference type="AlphaFoldDB" id="A0A8H5ZMU4"/>
<sequence>MTRFKIQYSNHQVLISLNKSNVKDIVVNYFYTKMLNDPISFATLSILPSTYDPNKPVYMLNLWKYRKEASYRREHVHLAGHACTGKEALGRYRAAIAPLLPPNTSVIFSSTILAKIVVAENEDWDFVAILRYETLEGFKKTVESKEYREEVEPHRLVGLEDGRLIALDKLE</sequence>
<dbReference type="Proteomes" id="UP000624244">
    <property type="component" value="Unassembled WGS sequence"/>
</dbReference>